<dbReference type="EMBL" id="CP098808">
    <property type="protein sequence ID" value="USJ25662.1"/>
    <property type="molecule type" value="Genomic_DNA"/>
</dbReference>
<evidence type="ECO:0000259" key="3">
    <source>
        <dbReference type="PROSITE" id="PS51208"/>
    </source>
</evidence>
<geneLocation type="plasmid" evidence="4 5">
    <name>pA</name>
</geneLocation>
<dbReference type="SUPFAM" id="SSF49265">
    <property type="entry name" value="Fibronectin type III"/>
    <property type="match status" value="3"/>
</dbReference>
<dbReference type="PROSITE" id="PS50853">
    <property type="entry name" value="FN3"/>
    <property type="match status" value="3"/>
</dbReference>
<gene>
    <name evidence="4" type="ORF">NE863_24640</name>
</gene>
<dbReference type="Pfam" id="PF17963">
    <property type="entry name" value="Big_9"/>
    <property type="match status" value="2"/>
</dbReference>
<evidence type="ECO:0000313" key="5">
    <source>
        <dbReference type="Proteomes" id="UP001055460"/>
    </source>
</evidence>
<dbReference type="GO" id="GO:0005509">
    <property type="term" value="F:calcium ion binding"/>
    <property type="evidence" value="ECO:0007669"/>
    <property type="project" value="InterPro"/>
</dbReference>
<feature type="domain" description="Fibronectin type-III" evidence="2">
    <location>
        <begin position="680"/>
        <end position="769"/>
    </location>
</feature>
<sequence>MFHQIFGRAGAGRGHFALLFCFLTVLSLAAMAPVSSAQAGLCGTTQNVTVQSGGTSVITCSEWGFIQPAVTNPSHGSLTFGMPTNTNALIYTNNGDGATSDSFVVYDESPSSPVTFNVTVAPSSSPLTVTPANLPTPVIGVAYIQTLNTTGGTGPYTYALSGGTTLPPGLTLSAAGVISGTPTGSGPYNFIVRVTDSTTPTAHTYDKSYNPTIAAPVIDVTPDSLPDGGVGAAYSVHFSASGGTPPYTYTLDVGTLPTGLSLSTSGQLSGAPTTAGSFNFKIKIQDSTTISTGGVHFVAQNFTTTINSFPPVALSPASGALPAATVGSAYSQGISASGGAGAISYAVTAGSLPAGLALNTTTGAISGTPTAAAIGTANFTVTATAATSGSATANYSIAVSAPPVVLTPASNTALSGGTVGVAYSNSSISATGGVGAITYSVSAGALPAGLTINPSTGAITGTPLPDAYGSAPFTVTATAANVGTDSKAYSITIAAPPVVLTPAGGALVGGDVNVVYPGASISASGGLGTFTYTVTAGALPDGLSLSSAGAIAGTPTAAGYGTKNFTITATGSTAGSASAAYSIAISAPPMTLTPAGGALTAATAGTAYSDMSIAAVNGLGTVTYSLASGTLPPGLGLASASGAITGTPAVAGAFSFTITATDMHSRTASESYSINVVAIAPDAPTGAAAMANDASARVSFSAPAFNGGSSITGYTVTASPGGVTATGPSSPIDVTGLTNGLSYTFTVAATNLAGTGVASGASNAVTPKAPQTITFANPGSQTFGTTPTLTATASSSLPVSFTSATAGVCTIDPGGKLAFQSMGTCTIHADQTGDAATEAAPRVSQSFIVNAVAPAAPTGVVATAGDSQAMVAFVAPSSNGGALISRYVVTSSPDGLTGDGTSSPVVITGLTNGTSYTFTVVAENNAGPGPASAASNAVTPRTIQTITFANPGAQSFGTTPTLSASSDSGLTVSFTSSTTAVCTISPAGLLTFVSIGTCTINADQAGDSTYLPASQVSRSFVVNAVVPGAPSGVVATAGNASAEVSFVAPVNTGGAPITGYTVTASPGGLTETGPASPLTVVGLTNGASYTFTVTAANSSGPGIASGVSNAVTPKGSQTISFANPGPQDYATPVNLTASASSGLPVAWQSMTPSVCVVTSSGAVTFRNGGDCEIEVSQAGNGAYLAAPSVRQLFQVSAPNFVFTPASGALPTATAATAYSQTFSVSGGTGPHSYTVVAGSLPNGLVLSSAGALSGTPTVDGSFNFTVSATDTYGASSTSSYGLIVRVQAPIAGTTTITVAANSTGNVIAPNLSGGAAASLAIVSAPSHGTATVAGTSFHYTPAAGFSGTDSFSYSATNATGTSAPATVTVTVSPPIFSFTPAPGSFPGATVAEPYDQTITAANGTGPYSYTVISSALPAGLTLAANGRLSGTPTVDGNFNFTIEATDANGATGSVTYSLAVAVEAPSAGAVALTVAANSTANVISPSISGGAAASLAIASPPSRGNTSVSGLQILYTPQHGYSGTDSFTYTATNATGTSTPATVTVTVSPPVLVFSPTGGTLAAAVAGVSYSQSLTASAGTAPYLYQVTSGALPGGLTLDPVSGAISGRPGADGDFAFTVTATDANGATGQASYRIAVVAANIVFSPAAGSLPDAMVGEAYSAPISASGGSGALIYSVKSGTLPKGMVLNVSTGELTGPLAADAVPDTYRFTIGVVDSRGASGSAAYTLKLNPRAVTAPSIVVDVPAGTTPNNVYLNAGATGGPFTSAAVASVSPPIAGTAEIIEGELAAAGSFTPVGYYLKFTPNPSYSGSAVVTYTLRSALGTSGAGTVTYKISLDRVAAGQEIDGLVRDFVRNRQSLLSSTVKVPGLIERRRAAASTDPVTTAVTPSENGARLGFSTSLTQVQAARDAADAAAAGQTFVKTDQPFDVWMDGSFLFHKDKDDDSDKWGNFALFSVGADYLISERALVGLSFHYDYTSDPTDEDAELTGNGWLAGPYASFEIGQGVFLDANLLYGGSSNDIDTGIFTGTFDTTRWMADVKLTGEWQLDEITVLTPKLRAVYFNEEADDYSVENALGETIDLKGFIEEQARFSIGFDVERTLELENGVILSPTIGADLGFASLDGEGLFGRVSAGLTLSNNDNWDLDFSLLFNIEGDGSQAAGAKVGARVRF</sequence>
<dbReference type="InterPro" id="IPR015919">
    <property type="entry name" value="Cadherin-like_sf"/>
</dbReference>
<dbReference type="InterPro" id="IPR013783">
    <property type="entry name" value="Ig-like_fold"/>
</dbReference>
<dbReference type="Gene3D" id="2.60.40.1080">
    <property type="match status" value="1"/>
</dbReference>
<dbReference type="SMART" id="SM00869">
    <property type="entry name" value="Autotransporter"/>
    <property type="match status" value="1"/>
</dbReference>
<dbReference type="SUPFAM" id="SSF103515">
    <property type="entry name" value="Autotransporter"/>
    <property type="match status" value="1"/>
</dbReference>
<keyword evidence="4" id="KW-0614">Plasmid</keyword>
<organism evidence="4 5">
    <name type="scientific">Ensifer adhaerens</name>
    <name type="common">Sinorhizobium morelense</name>
    <dbReference type="NCBI Taxonomy" id="106592"/>
    <lineage>
        <taxon>Bacteria</taxon>
        <taxon>Pseudomonadati</taxon>
        <taxon>Pseudomonadota</taxon>
        <taxon>Alphaproteobacteria</taxon>
        <taxon>Hyphomicrobiales</taxon>
        <taxon>Rhizobiaceae</taxon>
        <taxon>Sinorhizobium/Ensifer group</taxon>
        <taxon>Ensifer</taxon>
    </lineage>
</organism>
<dbReference type="InterPro" id="IPR036116">
    <property type="entry name" value="FN3_sf"/>
</dbReference>
<dbReference type="PANTHER" id="PTHR34720">
    <property type="entry name" value="MICROCYSTIN DEPENDENT PROTEIN"/>
    <property type="match status" value="1"/>
</dbReference>
<dbReference type="SMART" id="SM00060">
    <property type="entry name" value="FN3"/>
    <property type="match status" value="3"/>
</dbReference>
<feature type="domain" description="Autotransporter" evidence="3">
    <location>
        <begin position="1922"/>
        <end position="2171"/>
    </location>
</feature>
<keyword evidence="1" id="KW-0732">Signal</keyword>
<dbReference type="CDD" id="cd00063">
    <property type="entry name" value="FN3"/>
    <property type="match status" value="3"/>
</dbReference>
<dbReference type="Gene3D" id="2.60.40.2810">
    <property type="match status" value="2"/>
</dbReference>
<dbReference type="Gene3D" id="2.60.40.10">
    <property type="entry name" value="Immunoglobulins"/>
    <property type="match status" value="13"/>
</dbReference>
<dbReference type="PANTHER" id="PTHR34720:SF9">
    <property type="entry name" value="BLR4714 PROTEIN"/>
    <property type="match status" value="1"/>
</dbReference>
<reference evidence="4" key="1">
    <citation type="submission" date="2022-06" db="EMBL/GenBank/DDBJ databases">
        <title>Physiological and biochemical characterization and genomic elucidation of a strain of the genus Ensifer adhaerens M8 that combines arsenic oxidation and chromium reduction.</title>
        <authorList>
            <person name="Li X."/>
            <person name="Yu c."/>
        </authorList>
    </citation>
    <scope>NUCLEOTIDE SEQUENCE</scope>
    <source>
        <strain evidence="4">M8</strain>
        <plasmid evidence="4">pA</plasmid>
    </source>
</reference>
<dbReference type="InterPro" id="IPR003961">
    <property type="entry name" value="FN3_dom"/>
</dbReference>
<feature type="signal peptide" evidence="1">
    <location>
        <begin position="1"/>
        <end position="39"/>
    </location>
</feature>
<feature type="domain" description="Fibronectin type-III" evidence="2">
    <location>
        <begin position="853"/>
        <end position="942"/>
    </location>
</feature>
<proteinExistence type="predicted"/>
<dbReference type="Pfam" id="PF00041">
    <property type="entry name" value="fn3"/>
    <property type="match status" value="3"/>
</dbReference>
<dbReference type="InterPro" id="IPR036709">
    <property type="entry name" value="Autotransporte_beta_dom_sf"/>
</dbReference>
<dbReference type="SUPFAM" id="SSF49313">
    <property type="entry name" value="Cadherin-like"/>
    <property type="match status" value="8"/>
</dbReference>
<dbReference type="PROSITE" id="PS51208">
    <property type="entry name" value="AUTOTRANSPORTER"/>
    <property type="match status" value="1"/>
</dbReference>
<dbReference type="RefSeq" id="WP_252160682.1">
    <property type="nucleotide sequence ID" value="NZ_CP098808.1"/>
</dbReference>
<accession>A0A9Q8YD11</accession>
<dbReference type="InterPro" id="IPR005546">
    <property type="entry name" value="Autotransporte_beta"/>
</dbReference>
<evidence type="ECO:0000256" key="1">
    <source>
        <dbReference type="SAM" id="SignalP"/>
    </source>
</evidence>
<dbReference type="Proteomes" id="UP001055460">
    <property type="component" value="Plasmid pA"/>
</dbReference>
<name>A0A9Q8YD11_ENSAD</name>
<dbReference type="GO" id="GO:0016020">
    <property type="term" value="C:membrane"/>
    <property type="evidence" value="ECO:0007669"/>
    <property type="project" value="InterPro"/>
</dbReference>
<dbReference type="Gene3D" id="2.40.128.130">
    <property type="entry name" value="Autotransporter beta-domain"/>
    <property type="match status" value="1"/>
</dbReference>
<evidence type="ECO:0000259" key="2">
    <source>
        <dbReference type="PROSITE" id="PS50853"/>
    </source>
</evidence>
<dbReference type="Pfam" id="PF05345">
    <property type="entry name" value="He_PIG"/>
    <property type="match status" value="10"/>
</dbReference>
<protein>
    <submittedName>
        <fullName evidence="4">Ig domain-containing protein</fullName>
    </submittedName>
</protein>
<evidence type="ECO:0000313" key="4">
    <source>
        <dbReference type="EMBL" id="USJ25662.1"/>
    </source>
</evidence>
<feature type="chain" id="PRO_5040474180" evidence="1">
    <location>
        <begin position="40"/>
        <end position="2171"/>
    </location>
</feature>
<feature type="domain" description="Fibronectin type-III" evidence="2">
    <location>
        <begin position="1026"/>
        <end position="1115"/>
    </location>
</feature>